<sequence>MISIIIVFIGVFCLSKSAYVVNRGSLEYLQPMLPYGDIQNGYLPLWHSITYDKIDKLGKNTFLRVRDFKFNKQNWIKIYVDKNIPTILNQLTRTVYMVYTDNNNKISVARLYHDGTDKKFVVQNYASTTKWSLVTGDSKGNIDFTDYSQGSGIHNLTRYKKVSVTLQPDNFGNVVFDAFEGSEMYFYPILNDVNTGLPIVYDPLTGEGLLVQRKSSDTDLRLYNLEYDTSGNYRAVDLQYGTRFNTGVGADGKVVFSTKPVPKPLLKTTPLVNTICKNLPLNQVKYMFDQSILTDNKGASFVMSVDTLLNTKYLFPIEFLDNLPIVNDFITSWAYLVYDTTMTQLFKDKKNYVIKDFASKTGYSIVKVDKKKKLSFKPYNPKNLENITRTYDTAMLPEENINQLVTIQYSGEKRDQDVVRLQFVVSRDPLNNNPLIYNPLTCETMLVSVYEPQLYRLERNDGKLVTINPYTYVRRPFKLDEKQNVDIIFT</sequence>
<name>A0A1B6CPX3_9HEMI</name>
<proteinExistence type="predicted"/>
<gene>
    <name evidence="2" type="ORF">g.2069</name>
</gene>
<evidence type="ECO:0000313" key="2">
    <source>
        <dbReference type="EMBL" id="JAS15395.1"/>
    </source>
</evidence>
<dbReference type="AlphaFoldDB" id="A0A1B6CPX3"/>
<feature type="signal peptide" evidence="1">
    <location>
        <begin position="1"/>
        <end position="17"/>
    </location>
</feature>
<evidence type="ECO:0000256" key="1">
    <source>
        <dbReference type="SAM" id="SignalP"/>
    </source>
</evidence>
<evidence type="ECO:0008006" key="3">
    <source>
        <dbReference type="Google" id="ProtNLM"/>
    </source>
</evidence>
<dbReference type="EMBL" id="GEDC01021903">
    <property type="protein sequence ID" value="JAS15395.1"/>
    <property type="molecule type" value="Transcribed_RNA"/>
</dbReference>
<accession>A0A1B6CPX3</accession>
<protein>
    <recommendedName>
        <fullName evidence="3">Dipeptidylpeptidase IV N-terminal domain-containing protein</fullName>
    </recommendedName>
</protein>
<reference evidence="2" key="1">
    <citation type="submission" date="2015-12" db="EMBL/GenBank/DDBJ databases">
        <title>De novo transcriptome assembly of four potential Pierce s Disease insect vectors from Arizona vineyards.</title>
        <authorList>
            <person name="Tassone E.E."/>
        </authorList>
    </citation>
    <scope>NUCLEOTIDE SEQUENCE</scope>
</reference>
<organism evidence="2">
    <name type="scientific">Clastoptera arizonana</name>
    <name type="common">Arizona spittle bug</name>
    <dbReference type="NCBI Taxonomy" id="38151"/>
    <lineage>
        <taxon>Eukaryota</taxon>
        <taxon>Metazoa</taxon>
        <taxon>Ecdysozoa</taxon>
        <taxon>Arthropoda</taxon>
        <taxon>Hexapoda</taxon>
        <taxon>Insecta</taxon>
        <taxon>Pterygota</taxon>
        <taxon>Neoptera</taxon>
        <taxon>Paraneoptera</taxon>
        <taxon>Hemiptera</taxon>
        <taxon>Auchenorrhyncha</taxon>
        <taxon>Cercopoidea</taxon>
        <taxon>Clastopteridae</taxon>
        <taxon>Clastoptera</taxon>
    </lineage>
</organism>
<keyword evidence="1" id="KW-0732">Signal</keyword>
<feature type="chain" id="PRO_5008580543" description="Dipeptidylpeptidase IV N-terminal domain-containing protein" evidence="1">
    <location>
        <begin position="18"/>
        <end position="490"/>
    </location>
</feature>